<dbReference type="Proteomes" id="UP000305398">
    <property type="component" value="Chromosome"/>
</dbReference>
<gene>
    <name evidence="4" type="ORF">FHG12_11975</name>
</gene>
<dbReference type="OrthoDB" id="9814487at2"/>
<evidence type="ECO:0000313" key="5">
    <source>
        <dbReference type="Proteomes" id="UP000305398"/>
    </source>
</evidence>
<dbReference type="InterPro" id="IPR031107">
    <property type="entry name" value="Small_HSP"/>
</dbReference>
<feature type="domain" description="SHSP" evidence="3">
    <location>
        <begin position="35"/>
        <end position="147"/>
    </location>
</feature>
<protein>
    <submittedName>
        <fullName evidence="4">Hsp20/alpha crystallin family protein</fullName>
    </submittedName>
</protein>
<dbReference type="InterPro" id="IPR008978">
    <property type="entry name" value="HSP20-like_chaperone"/>
</dbReference>
<evidence type="ECO:0000259" key="3">
    <source>
        <dbReference type="PROSITE" id="PS01031"/>
    </source>
</evidence>
<comment type="similarity">
    <text evidence="1 2">Belongs to the small heat shock protein (HSP20) family.</text>
</comment>
<dbReference type="PANTHER" id="PTHR11527">
    <property type="entry name" value="HEAT-SHOCK PROTEIN 20 FAMILY MEMBER"/>
    <property type="match status" value="1"/>
</dbReference>
<dbReference type="Gene3D" id="2.60.40.790">
    <property type="match status" value="1"/>
</dbReference>
<sequence length="147" mass="16288">MATLLYNNRPALRPSRAFNSVLNELLRDTLPAVNEPGKSFVPQADVLESAQGFELQLAVPGVAKEDVKIDFQEGRLVISGERKAPAADENAPKFRRVETAYGTFTRSFRLPETVDVSAINAELTDGILRVSLPFDTNKVTKHHIEVR</sequence>
<keyword evidence="5" id="KW-1185">Reference proteome</keyword>
<dbReference type="Pfam" id="PF00011">
    <property type="entry name" value="HSP20"/>
    <property type="match status" value="1"/>
</dbReference>
<dbReference type="AlphaFoldDB" id="A0A5B8A0Y7"/>
<dbReference type="PROSITE" id="PS01031">
    <property type="entry name" value="SHSP"/>
    <property type="match status" value="1"/>
</dbReference>
<dbReference type="RefSeq" id="WP_139515951.1">
    <property type="nucleotide sequence ID" value="NZ_CP040896.1"/>
</dbReference>
<organism evidence="4 5">
    <name type="scientific">Hymenobacter jejuensis</name>
    <dbReference type="NCBI Taxonomy" id="2502781"/>
    <lineage>
        <taxon>Bacteria</taxon>
        <taxon>Pseudomonadati</taxon>
        <taxon>Bacteroidota</taxon>
        <taxon>Cytophagia</taxon>
        <taxon>Cytophagales</taxon>
        <taxon>Hymenobacteraceae</taxon>
        <taxon>Hymenobacter</taxon>
    </lineage>
</organism>
<dbReference type="InterPro" id="IPR002068">
    <property type="entry name" value="A-crystallin/Hsp20_dom"/>
</dbReference>
<proteinExistence type="inferred from homology"/>
<accession>A0A5B8A0Y7</accession>
<evidence type="ECO:0000313" key="4">
    <source>
        <dbReference type="EMBL" id="QDA60777.1"/>
    </source>
</evidence>
<dbReference type="EMBL" id="CP040896">
    <property type="protein sequence ID" value="QDA60777.1"/>
    <property type="molecule type" value="Genomic_DNA"/>
</dbReference>
<name>A0A5B8A0Y7_9BACT</name>
<evidence type="ECO:0000256" key="1">
    <source>
        <dbReference type="PROSITE-ProRule" id="PRU00285"/>
    </source>
</evidence>
<dbReference type="KEGG" id="hyj:FHG12_11975"/>
<dbReference type="SUPFAM" id="SSF49764">
    <property type="entry name" value="HSP20-like chaperones"/>
    <property type="match status" value="1"/>
</dbReference>
<evidence type="ECO:0000256" key="2">
    <source>
        <dbReference type="RuleBase" id="RU003616"/>
    </source>
</evidence>
<reference evidence="4 5" key="1">
    <citation type="submission" date="2019-06" db="EMBL/GenBank/DDBJ databases">
        <authorList>
            <person name="Srinivasan S."/>
        </authorList>
    </citation>
    <scope>NUCLEOTIDE SEQUENCE [LARGE SCALE GENOMIC DNA]</scope>
    <source>
        <strain evidence="4 5">17J68-5</strain>
    </source>
</reference>
<dbReference type="CDD" id="cd06464">
    <property type="entry name" value="ACD_sHsps-like"/>
    <property type="match status" value="1"/>
</dbReference>